<name>A0A9Q3FPV6_9BASI</name>
<accession>A0A9Q3FPV6</accession>
<evidence type="ECO:0000313" key="3">
    <source>
        <dbReference type="Proteomes" id="UP000765509"/>
    </source>
</evidence>
<dbReference type="EMBL" id="AVOT02049412">
    <property type="protein sequence ID" value="MBW0544560.1"/>
    <property type="molecule type" value="Genomic_DNA"/>
</dbReference>
<organism evidence="2 3">
    <name type="scientific">Austropuccinia psidii MF-1</name>
    <dbReference type="NCBI Taxonomy" id="1389203"/>
    <lineage>
        <taxon>Eukaryota</taxon>
        <taxon>Fungi</taxon>
        <taxon>Dikarya</taxon>
        <taxon>Basidiomycota</taxon>
        <taxon>Pucciniomycotina</taxon>
        <taxon>Pucciniomycetes</taxon>
        <taxon>Pucciniales</taxon>
        <taxon>Sphaerophragmiaceae</taxon>
        <taxon>Austropuccinia</taxon>
    </lineage>
</organism>
<keyword evidence="3" id="KW-1185">Reference proteome</keyword>
<protein>
    <submittedName>
        <fullName evidence="2">Uncharacterized protein</fullName>
    </submittedName>
</protein>
<evidence type="ECO:0000313" key="2">
    <source>
        <dbReference type="EMBL" id="MBW0544560.1"/>
    </source>
</evidence>
<feature type="region of interest" description="Disordered" evidence="1">
    <location>
        <begin position="1"/>
        <end position="61"/>
    </location>
</feature>
<gene>
    <name evidence="2" type="ORF">O181_084275</name>
</gene>
<reference evidence="2" key="1">
    <citation type="submission" date="2021-03" db="EMBL/GenBank/DDBJ databases">
        <title>Draft genome sequence of rust myrtle Austropuccinia psidii MF-1, a brazilian biotype.</title>
        <authorList>
            <person name="Quecine M.C."/>
            <person name="Pachon D.M.R."/>
            <person name="Bonatelli M.L."/>
            <person name="Correr F.H."/>
            <person name="Franceschini L.M."/>
            <person name="Leite T.F."/>
            <person name="Margarido G.R.A."/>
            <person name="Almeida C.A."/>
            <person name="Ferrarezi J.A."/>
            <person name="Labate C.A."/>
        </authorList>
    </citation>
    <scope>NUCLEOTIDE SEQUENCE</scope>
    <source>
        <strain evidence="2">MF-1</strain>
    </source>
</reference>
<proteinExistence type="predicted"/>
<sequence length="430" mass="47779">MESNSSTSDMGPQKEFNSPKSSDMECSSSESIIAISTDIPNPPSELPEGIESGNTLPTKSHVKIGTMQNISSKRKFKPSKNQEKKNTCQTFKLAPEVNEGESGALCPSANESNNGHPISTKNDHPVEIPEIGGITKHHENIVSSPNLDTQEANTIPNGNISTPTQRTVAEDEIVLSQTNYELSMDSAACSLTLTPSPSCMKIILENENKFDYILMSYHVFKMEDWIKFNSLIQMTFMKRKSLVPKDEFLTKLQCGICYKSGRDIRMKEWLEELHAAGKQAFRNIYIGYLTNLIFLIGLDLFSPISEELLIYETIWNMSLFQSDMSILAGLPKRLHALYLLVHNLVQPSQYQNQRVANILFEAIALYMDDQNPPVTFNISDSASSDSLSVEISAMQYLGSCLSVNKVQLVPQSNESQEGTSITSKAILTPS</sequence>
<comment type="caution">
    <text evidence="2">The sequence shown here is derived from an EMBL/GenBank/DDBJ whole genome shotgun (WGS) entry which is preliminary data.</text>
</comment>
<evidence type="ECO:0000256" key="1">
    <source>
        <dbReference type="SAM" id="MobiDB-lite"/>
    </source>
</evidence>
<feature type="compositionally biased region" description="Polar residues" evidence="1">
    <location>
        <begin position="1"/>
        <end position="10"/>
    </location>
</feature>
<dbReference type="Proteomes" id="UP000765509">
    <property type="component" value="Unassembled WGS sequence"/>
</dbReference>
<dbReference type="AlphaFoldDB" id="A0A9Q3FPV6"/>
<feature type="compositionally biased region" description="Low complexity" evidence="1">
    <location>
        <begin position="18"/>
        <end position="36"/>
    </location>
</feature>